<evidence type="ECO:0000259" key="12">
    <source>
        <dbReference type="Pfam" id="PF01488"/>
    </source>
</evidence>
<dbReference type="GO" id="GO:0008883">
    <property type="term" value="F:glutamyl-tRNA reductase activity"/>
    <property type="evidence" value="ECO:0007669"/>
    <property type="project" value="UniProtKB-EC"/>
</dbReference>
<comment type="domain">
    <text evidence="8">Possesses an unusual extended V-shaped dimeric structure with each monomer consisting of three distinct domains arranged along a curved 'spinal' alpha-helix. The N-terminal catalytic domain specifically recognizes the glutamate moiety of the substrate. The second domain is the NADPH-binding domain, and the third C-terminal domain is responsible for dimerization.</text>
</comment>
<comment type="pathway">
    <text evidence="1 8 9">Porphyrin-containing compound metabolism; protoporphyrin-IX biosynthesis; 5-aminolevulinate from L-glutamyl-tRNA(Glu): step 1/2.</text>
</comment>
<dbReference type="NCBIfam" id="TIGR01035">
    <property type="entry name" value="hemA"/>
    <property type="match status" value="1"/>
</dbReference>
<feature type="binding site" evidence="8">
    <location>
        <position position="109"/>
    </location>
    <ligand>
        <name>substrate</name>
    </ligand>
</feature>
<feature type="region of interest" description="Disordered" evidence="10">
    <location>
        <begin position="427"/>
        <end position="449"/>
    </location>
</feature>
<dbReference type="CDD" id="cd05213">
    <property type="entry name" value="NAD_bind_Glutamyl_tRNA_reduct"/>
    <property type="match status" value="1"/>
</dbReference>
<protein>
    <recommendedName>
        <fullName evidence="3 8">Glutamyl-tRNA reductase</fullName>
        <shortName evidence="8">GluTR</shortName>
        <ecNumber evidence="3 8">1.2.1.70</ecNumber>
    </recommendedName>
</protein>
<proteinExistence type="inferred from homology"/>
<dbReference type="InterPro" id="IPR000343">
    <property type="entry name" value="4pyrrol_synth_GluRdtase"/>
</dbReference>
<feature type="binding site" evidence="8">
    <location>
        <begin position="189"/>
        <end position="194"/>
    </location>
    <ligand>
        <name>NADP(+)</name>
        <dbReference type="ChEBI" id="CHEBI:58349"/>
    </ligand>
</feature>
<feature type="binding site" evidence="8">
    <location>
        <begin position="114"/>
        <end position="116"/>
    </location>
    <ligand>
        <name>substrate</name>
    </ligand>
</feature>
<dbReference type="PANTHER" id="PTHR43013">
    <property type="entry name" value="GLUTAMYL-TRNA REDUCTASE"/>
    <property type="match status" value="1"/>
</dbReference>
<accession>A0ABW5PU14</accession>
<comment type="miscellaneous">
    <text evidence="8">During catalysis, the active site Cys acts as a nucleophile attacking the alpha-carbonyl group of tRNA-bound glutamate with the formation of a thioester intermediate between enzyme and glutamate, and the concomitant release of tRNA(Glu). The thioester intermediate is finally reduced by direct hydride transfer from NADPH, to form the product GSA.</text>
</comment>
<keyword evidence="15" id="KW-1185">Reference proteome</keyword>
<dbReference type="Gene3D" id="3.30.460.30">
    <property type="entry name" value="Glutamyl-tRNA reductase, N-terminal domain"/>
    <property type="match status" value="1"/>
</dbReference>
<dbReference type="Pfam" id="PF01488">
    <property type="entry name" value="Shikimate_DH"/>
    <property type="match status" value="1"/>
</dbReference>
<evidence type="ECO:0000259" key="11">
    <source>
        <dbReference type="Pfam" id="PF00745"/>
    </source>
</evidence>
<evidence type="ECO:0000256" key="9">
    <source>
        <dbReference type="RuleBase" id="RU000584"/>
    </source>
</evidence>
<dbReference type="PROSITE" id="PS00747">
    <property type="entry name" value="GLUTR"/>
    <property type="match status" value="1"/>
</dbReference>
<feature type="compositionally biased region" description="Basic and acidic residues" evidence="10">
    <location>
        <begin position="427"/>
        <end position="440"/>
    </location>
</feature>
<evidence type="ECO:0000256" key="10">
    <source>
        <dbReference type="SAM" id="MobiDB-lite"/>
    </source>
</evidence>
<dbReference type="NCBIfam" id="NF000744">
    <property type="entry name" value="PRK00045.1-3"/>
    <property type="match status" value="1"/>
</dbReference>
<evidence type="ECO:0000256" key="8">
    <source>
        <dbReference type="HAMAP-Rule" id="MF_00087"/>
    </source>
</evidence>
<dbReference type="PIRSF" id="PIRSF000445">
    <property type="entry name" value="4pyrrol_synth_GluRdtase"/>
    <property type="match status" value="1"/>
</dbReference>
<dbReference type="InterPro" id="IPR015896">
    <property type="entry name" value="4pyrrol_synth_GluRdtase_dimer"/>
</dbReference>
<evidence type="ECO:0000256" key="3">
    <source>
        <dbReference type="ARBA" id="ARBA00012970"/>
    </source>
</evidence>
<dbReference type="Pfam" id="PF00745">
    <property type="entry name" value="GlutR_dimer"/>
    <property type="match status" value="1"/>
</dbReference>
<evidence type="ECO:0000313" key="15">
    <source>
        <dbReference type="Proteomes" id="UP001597458"/>
    </source>
</evidence>
<dbReference type="SUPFAM" id="SSF69742">
    <property type="entry name" value="Glutamyl tRNA-reductase catalytic, N-terminal domain"/>
    <property type="match status" value="1"/>
</dbReference>
<comment type="function">
    <text evidence="8">Catalyzes the NADPH-dependent reduction of glutamyl-tRNA(Glu) to glutamate 1-semialdehyde (GSA).</text>
</comment>
<feature type="binding site" evidence="8">
    <location>
        <position position="120"/>
    </location>
    <ligand>
        <name>substrate</name>
    </ligand>
</feature>
<reference evidence="15" key="1">
    <citation type="journal article" date="2019" name="Int. J. Syst. Evol. Microbiol.">
        <title>The Global Catalogue of Microorganisms (GCM) 10K type strain sequencing project: providing services to taxonomists for standard genome sequencing and annotation.</title>
        <authorList>
            <consortium name="The Broad Institute Genomics Platform"/>
            <consortium name="The Broad Institute Genome Sequencing Center for Infectious Disease"/>
            <person name="Wu L."/>
            <person name="Ma J."/>
        </authorList>
    </citation>
    <scope>NUCLEOTIDE SEQUENCE [LARGE SCALE GENOMIC DNA]</scope>
    <source>
        <strain evidence="15">TISTR 2241</strain>
    </source>
</reference>
<keyword evidence="4 8" id="KW-0521">NADP</keyword>
<dbReference type="Proteomes" id="UP001597458">
    <property type="component" value="Unassembled WGS sequence"/>
</dbReference>
<comment type="subunit">
    <text evidence="8">Homodimer.</text>
</comment>
<evidence type="ECO:0000256" key="2">
    <source>
        <dbReference type="ARBA" id="ARBA00005916"/>
    </source>
</evidence>
<feature type="domain" description="Glutamyl-tRNA reductase N-terminal" evidence="13">
    <location>
        <begin position="6"/>
        <end position="156"/>
    </location>
</feature>
<evidence type="ECO:0000256" key="7">
    <source>
        <dbReference type="ARBA" id="ARBA00047464"/>
    </source>
</evidence>
<comment type="similarity">
    <text evidence="2 8 9">Belongs to the glutamyl-tRNA reductase family.</text>
</comment>
<organism evidence="14 15">
    <name type="scientific">Terrilactibacillus laevilacticus</name>
    <dbReference type="NCBI Taxonomy" id="1380157"/>
    <lineage>
        <taxon>Bacteria</taxon>
        <taxon>Bacillati</taxon>
        <taxon>Bacillota</taxon>
        <taxon>Bacilli</taxon>
        <taxon>Bacillales</taxon>
        <taxon>Bacillaceae</taxon>
        <taxon>Terrilactibacillus</taxon>
    </lineage>
</organism>
<evidence type="ECO:0000313" key="14">
    <source>
        <dbReference type="EMBL" id="MFD2618132.1"/>
    </source>
</evidence>
<dbReference type="HAMAP" id="MF_00087">
    <property type="entry name" value="Glu_tRNA_reductase"/>
    <property type="match status" value="1"/>
</dbReference>
<keyword evidence="6 8" id="KW-0627">Porphyrin biosynthesis</keyword>
<sequence>MHILVIGVNHRTAPVEIREKIAFDEQTLPDALTKLRNTKSIFEDVIVSTCNRTEIYVVSDQRHTGIHFTKSFISDWFDIDKEDFLPYIYIKENHDAIEHLFHVACGLDSMVLGETQILGQIRDSFLLAQDYETTGTFFNQLFREAITVAKRAQSETGINDTPLSISYIAVEMLKQHISNFEDRHILIVGAGKMSDLALKHLKAIGGRHITIVNRTYEKAKRLADRFDAEAKRMTELNDLLVQTDIVITSTSSRNYVIDINTMETIMKKRAEKPLFIIDMAVPRDVHPKVQRLSHVYLFDIDKLESQSRQNAEERMRLAYDVKKIIHEQTDVYCQWMQTLGVVPLITALRKKALSIQSETVSSIERKIPSLTDREKKVIRKHTKSIINQLLRDPIQKIKESAGQEDAEYAFQFFKDLFQIELDQEDEKSMKSQVHQDKNKDGSYPSIPIK</sequence>
<evidence type="ECO:0000256" key="1">
    <source>
        <dbReference type="ARBA" id="ARBA00005059"/>
    </source>
</evidence>
<dbReference type="InterPro" id="IPR018214">
    <property type="entry name" value="GluRdtase_CS"/>
</dbReference>
<dbReference type="RefSeq" id="WP_141190086.1">
    <property type="nucleotide sequence ID" value="NZ_JBHUMR010000014.1"/>
</dbReference>
<gene>
    <name evidence="8 14" type="primary">hemA</name>
    <name evidence="14" type="ORF">ACFSTF_12520</name>
</gene>
<dbReference type="EC" id="1.2.1.70" evidence="3 8"/>
<feature type="active site" description="Nucleophile" evidence="8">
    <location>
        <position position="50"/>
    </location>
</feature>
<evidence type="ECO:0000259" key="13">
    <source>
        <dbReference type="Pfam" id="PF05201"/>
    </source>
</evidence>
<dbReference type="InterPro" id="IPR036291">
    <property type="entry name" value="NAD(P)-bd_dom_sf"/>
</dbReference>
<evidence type="ECO:0000256" key="6">
    <source>
        <dbReference type="ARBA" id="ARBA00023244"/>
    </source>
</evidence>
<evidence type="ECO:0000256" key="5">
    <source>
        <dbReference type="ARBA" id="ARBA00023002"/>
    </source>
</evidence>
<name>A0ABW5PU14_9BACI</name>
<keyword evidence="5 8" id="KW-0560">Oxidoreductase</keyword>
<dbReference type="InterPro" id="IPR006151">
    <property type="entry name" value="Shikm_DH/Glu-tRNA_Rdtase"/>
</dbReference>
<evidence type="ECO:0000256" key="4">
    <source>
        <dbReference type="ARBA" id="ARBA00022857"/>
    </source>
</evidence>
<feature type="domain" description="Quinate/shikimate 5-dehydrogenase/glutamyl-tRNA reductase" evidence="12">
    <location>
        <begin position="172"/>
        <end position="305"/>
    </location>
</feature>
<dbReference type="Gene3D" id="3.40.50.720">
    <property type="entry name" value="NAD(P)-binding Rossmann-like Domain"/>
    <property type="match status" value="1"/>
</dbReference>
<feature type="site" description="Important for activity" evidence="8">
    <location>
        <position position="99"/>
    </location>
</feature>
<dbReference type="EMBL" id="JBHUMR010000014">
    <property type="protein sequence ID" value="MFD2618132.1"/>
    <property type="molecule type" value="Genomic_DNA"/>
</dbReference>
<dbReference type="SUPFAM" id="SSF69075">
    <property type="entry name" value="Glutamyl tRNA-reductase dimerization domain"/>
    <property type="match status" value="1"/>
</dbReference>
<dbReference type="InterPro" id="IPR036453">
    <property type="entry name" value="GluRdtase_dimer_dom_sf"/>
</dbReference>
<dbReference type="InterPro" id="IPR036343">
    <property type="entry name" value="GluRdtase_N_sf"/>
</dbReference>
<dbReference type="SUPFAM" id="SSF51735">
    <property type="entry name" value="NAD(P)-binding Rossmann-fold domains"/>
    <property type="match status" value="1"/>
</dbReference>
<comment type="caution">
    <text evidence="14">The sequence shown here is derived from an EMBL/GenBank/DDBJ whole genome shotgun (WGS) entry which is preliminary data.</text>
</comment>
<feature type="binding site" evidence="8">
    <location>
        <begin position="49"/>
        <end position="52"/>
    </location>
    <ligand>
        <name>substrate</name>
    </ligand>
</feature>
<dbReference type="PANTHER" id="PTHR43013:SF1">
    <property type="entry name" value="GLUTAMYL-TRNA REDUCTASE"/>
    <property type="match status" value="1"/>
</dbReference>
<comment type="catalytic activity">
    <reaction evidence="7 8 9">
        <text>(S)-4-amino-5-oxopentanoate + tRNA(Glu) + NADP(+) = L-glutamyl-tRNA(Glu) + NADPH + H(+)</text>
        <dbReference type="Rhea" id="RHEA:12344"/>
        <dbReference type="Rhea" id="RHEA-COMP:9663"/>
        <dbReference type="Rhea" id="RHEA-COMP:9680"/>
        <dbReference type="ChEBI" id="CHEBI:15378"/>
        <dbReference type="ChEBI" id="CHEBI:57501"/>
        <dbReference type="ChEBI" id="CHEBI:57783"/>
        <dbReference type="ChEBI" id="CHEBI:58349"/>
        <dbReference type="ChEBI" id="CHEBI:78442"/>
        <dbReference type="ChEBI" id="CHEBI:78520"/>
        <dbReference type="EC" id="1.2.1.70"/>
    </reaction>
</comment>
<dbReference type="Pfam" id="PF05201">
    <property type="entry name" value="GlutR_N"/>
    <property type="match status" value="1"/>
</dbReference>
<dbReference type="InterPro" id="IPR015895">
    <property type="entry name" value="4pyrrol_synth_GluRdtase_N"/>
</dbReference>
<feature type="domain" description="Tetrapyrrole biosynthesis glutamyl-tRNA reductase dimerisation" evidence="11">
    <location>
        <begin position="321"/>
        <end position="419"/>
    </location>
</feature>